<sequence>MNVNYLGISPDYQILINKDLLADEDGPMLKHGLQEMHGRRLSVPSARGERPSRDRLAERFDEFKAAG</sequence>
<feature type="region of interest" description="Disordered" evidence="1">
    <location>
        <begin position="36"/>
        <end position="67"/>
    </location>
</feature>
<dbReference type="EMBL" id="CP046173">
    <property type="protein sequence ID" value="QIS21784.1"/>
    <property type="molecule type" value="Genomic_DNA"/>
</dbReference>
<accession>A0A6G9Z8K0</accession>
<dbReference type="AlphaFoldDB" id="A0A6G9Z8K0"/>
<name>A0A6G9Z8K0_9NOCA</name>
<evidence type="ECO:0000313" key="2">
    <source>
        <dbReference type="EMBL" id="QIS21784.1"/>
    </source>
</evidence>
<dbReference type="Proteomes" id="UP000500953">
    <property type="component" value="Chromosome"/>
</dbReference>
<reference evidence="2 3" key="1">
    <citation type="journal article" date="2019" name="ACS Chem. Biol.">
        <title>Identification and Mobilization of a Cryptic Antibiotic Biosynthesis Gene Locus from a Human-Pathogenic Nocardia Isolate.</title>
        <authorList>
            <person name="Herisse M."/>
            <person name="Ishida K."/>
            <person name="Porter J.L."/>
            <person name="Howden B."/>
            <person name="Hertweck C."/>
            <person name="Stinear T.P."/>
            <person name="Pidot S.J."/>
        </authorList>
    </citation>
    <scope>NUCLEOTIDE SEQUENCE [LARGE SCALE GENOMIC DNA]</scope>
    <source>
        <strain evidence="2 3">AUSMDU00012715</strain>
    </source>
</reference>
<protein>
    <submittedName>
        <fullName evidence="2">Uncharacterized protein</fullName>
    </submittedName>
</protein>
<evidence type="ECO:0000313" key="3">
    <source>
        <dbReference type="Proteomes" id="UP000500953"/>
    </source>
</evidence>
<dbReference type="RefSeq" id="WP_167489056.1">
    <property type="nucleotide sequence ID" value="NZ_CP046173.1"/>
</dbReference>
<organism evidence="2 3">
    <name type="scientific">Nocardia terpenica</name>
    <dbReference type="NCBI Taxonomy" id="455432"/>
    <lineage>
        <taxon>Bacteria</taxon>
        <taxon>Bacillati</taxon>
        <taxon>Actinomycetota</taxon>
        <taxon>Actinomycetes</taxon>
        <taxon>Mycobacteriales</taxon>
        <taxon>Nocardiaceae</taxon>
        <taxon>Nocardia</taxon>
    </lineage>
</organism>
<gene>
    <name evidence="2" type="ORF">F6W96_29085</name>
</gene>
<evidence type="ECO:0000256" key="1">
    <source>
        <dbReference type="SAM" id="MobiDB-lite"/>
    </source>
</evidence>
<proteinExistence type="predicted"/>
<feature type="compositionally biased region" description="Basic and acidic residues" evidence="1">
    <location>
        <begin position="47"/>
        <end position="67"/>
    </location>
</feature>